<dbReference type="InParanoid" id="A3LRR9"/>
<dbReference type="Proteomes" id="UP000002258">
    <property type="component" value="Chromosome 3"/>
</dbReference>
<dbReference type="GeneID" id="4838129"/>
<proteinExistence type="inferred from homology"/>
<dbReference type="Pfam" id="PF00830">
    <property type="entry name" value="Ribosomal_L28"/>
    <property type="match status" value="1"/>
</dbReference>
<dbReference type="Gene3D" id="2.30.170.40">
    <property type="entry name" value="Ribosomal protein L28/L24"/>
    <property type="match status" value="1"/>
</dbReference>
<organism evidence="4 5">
    <name type="scientific">Scheffersomyces stipitis (strain ATCC 58785 / CBS 6054 / NBRC 10063 / NRRL Y-11545)</name>
    <name type="common">Yeast</name>
    <name type="synonym">Pichia stipitis</name>
    <dbReference type="NCBI Taxonomy" id="322104"/>
    <lineage>
        <taxon>Eukaryota</taxon>
        <taxon>Fungi</taxon>
        <taxon>Dikarya</taxon>
        <taxon>Ascomycota</taxon>
        <taxon>Saccharomycotina</taxon>
        <taxon>Pichiomycetes</taxon>
        <taxon>Debaryomycetaceae</taxon>
        <taxon>Scheffersomyces</taxon>
    </lineage>
</organism>
<dbReference type="GO" id="GO:0005762">
    <property type="term" value="C:mitochondrial large ribosomal subunit"/>
    <property type="evidence" value="ECO:0007669"/>
    <property type="project" value="TreeGrafter"/>
</dbReference>
<dbReference type="SUPFAM" id="SSF143800">
    <property type="entry name" value="L28p-like"/>
    <property type="match status" value="1"/>
</dbReference>
<dbReference type="InterPro" id="IPR037147">
    <property type="entry name" value="Ribosomal_bL28_sf"/>
</dbReference>
<dbReference type="GO" id="GO:0003735">
    <property type="term" value="F:structural constituent of ribosome"/>
    <property type="evidence" value="ECO:0007669"/>
    <property type="project" value="InterPro"/>
</dbReference>
<evidence type="ECO:0008006" key="6">
    <source>
        <dbReference type="Google" id="ProtNLM"/>
    </source>
</evidence>
<accession>A3LRR9</accession>
<dbReference type="RefSeq" id="XP_001383465.1">
    <property type="nucleotide sequence ID" value="XM_001383428.1"/>
</dbReference>
<dbReference type="EMBL" id="CP000497">
    <property type="protein sequence ID" value="ABN65436.1"/>
    <property type="molecule type" value="Genomic_DNA"/>
</dbReference>
<evidence type="ECO:0000256" key="3">
    <source>
        <dbReference type="ARBA" id="ARBA00023274"/>
    </source>
</evidence>
<dbReference type="PANTHER" id="PTHR13528">
    <property type="entry name" value="39S RIBOSOMAL PROTEIN L28, MITOCHONDRIAL"/>
    <property type="match status" value="1"/>
</dbReference>
<dbReference type="PANTHER" id="PTHR13528:SF2">
    <property type="entry name" value="LARGE RIBOSOMAL SUBUNIT PROTEIN BL28M"/>
    <property type="match status" value="1"/>
</dbReference>
<evidence type="ECO:0000256" key="1">
    <source>
        <dbReference type="ARBA" id="ARBA00008760"/>
    </source>
</evidence>
<dbReference type="OrthoDB" id="361870at2759"/>
<evidence type="ECO:0000313" key="5">
    <source>
        <dbReference type="Proteomes" id="UP000002258"/>
    </source>
</evidence>
<dbReference type="InterPro" id="IPR034704">
    <property type="entry name" value="Ribosomal_bL28/bL31-like_sf"/>
</dbReference>
<dbReference type="HOGENOM" id="CLU_090033_0_0_1"/>
<dbReference type="KEGG" id="pic:PICST_43496"/>
<sequence>MNVLGTSWFRQLSAISPRSGVSIMRTFSTTLPVQARNKNDKFYKILKYVKPIDTTVYEAGQELPEGVKIPTTRPQFPQYRYEAMFFKRQNRGLFGGVQRKRSKTCSESGNKGLRVHLPNIQKTKLWSETLQKSIPIKVSTKVLKTITKEGGLDNYLTKNKPSREKTLGLKGWQLRYQVLKQRELNELPAIKDEEDKIRQVFYIHEDGKRFVVGKNKLLKELYPFVRRDSYTHVSHADFTRTHNYLSIAEVVKKLEQYPFDFSKVTI</sequence>
<dbReference type="InterPro" id="IPR026569">
    <property type="entry name" value="Ribosomal_bL28"/>
</dbReference>
<dbReference type="AlphaFoldDB" id="A3LRR9"/>
<reference evidence="4 5" key="1">
    <citation type="journal article" date="2007" name="Nat. Biotechnol.">
        <title>Genome sequence of the lignocellulose-bioconverting and xylose-fermenting yeast Pichia stipitis.</title>
        <authorList>
            <person name="Jeffries T.W."/>
            <person name="Grigoriev I.V."/>
            <person name="Grimwood J."/>
            <person name="Laplaza J.M."/>
            <person name="Aerts A."/>
            <person name="Salamov A."/>
            <person name="Schmutz J."/>
            <person name="Lindquist E."/>
            <person name="Dehal P."/>
            <person name="Shapiro H."/>
            <person name="Jin Y.S."/>
            <person name="Passoth V."/>
            <person name="Richardson P.M."/>
        </authorList>
    </citation>
    <scope>NUCLEOTIDE SEQUENCE [LARGE SCALE GENOMIC DNA]</scope>
    <source>
        <strain evidence="5">ATCC 58785 / CBS 6054 / NBRC 10063 / NRRL Y-11545</strain>
    </source>
</reference>
<keyword evidence="3" id="KW-0687">Ribonucleoprotein</keyword>
<dbReference type="OMA" id="VQRDSYY"/>
<keyword evidence="2" id="KW-0689">Ribosomal protein</keyword>
<dbReference type="STRING" id="322104.A3LRR9"/>
<dbReference type="eggNOG" id="KOG3278">
    <property type="taxonomic scope" value="Eukaryota"/>
</dbReference>
<dbReference type="FunCoup" id="A3LRR9">
    <property type="interactions" value="248"/>
</dbReference>
<gene>
    <name evidence="4" type="ORF">PICST_43496</name>
</gene>
<evidence type="ECO:0000256" key="2">
    <source>
        <dbReference type="ARBA" id="ARBA00022980"/>
    </source>
</evidence>
<protein>
    <recommendedName>
        <fullName evidence="6">54S ribosomal protein L24, mitochondrial</fullName>
    </recommendedName>
</protein>
<keyword evidence="5" id="KW-1185">Reference proteome</keyword>
<evidence type="ECO:0000313" key="4">
    <source>
        <dbReference type="EMBL" id="ABN65436.1"/>
    </source>
</evidence>
<name>A3LRR9_PICST</name>
<comment type="similarity">
    <text evidence="1">Belongs to the bacterial ribosomal protein bL28 family.</text>
</comment>